<dbReference type="RefSeq" id="WP_183307155.1">
    <property type="nucleotide sequence ID" value="NZ_JACIEP010000006.1"/>
</dbReference>
<dbReference type="InterPro" id="IPR017853">
    <property type="entry name" value="GH"/>
</dbReference>
<accession>A0A840CJN2</accession>
<dbReference type="GO" id="GO:0016798">
    <property type="term" value="F:hydrolase activity, acting on glycosyl bonds"/>
    <property type="evidence" value="ECO:0007669"/>
    <property type="project" value="UniProtKB-KW"/>
</dbReference>
<evidence type="ECO:0000259" key="4">
    <source>
        <dbReference type="SMART" id="SM00642"/>
    </source>
</evidence>
<sequence length="615" mass="70437">MKKNCLVLLFLVFVFQSLLAIDIKTVDPAFWWAGMKNPELQILIHGDNVAKSDVTITSKTARLKEVVKLESPNYLILYLDVSDAQPEKFDVVLQQGKNKEVIPYQLKQRKSGSAERVGFNSSDVLYLIMPDRFANGDPSNDVIPGMKEAKVDRNEQYARHGGDFKGIMDHINYINDLGVTAIWLNPVLENDMPEGSYHGYATTDYYKVDRRFGSNEEFVALVDKAHSMGMKMVMDMIFNHCGSEHFFFTDRPSKDWFNYPEKYVQTSYKTTTQHDPYASASDKKLAIDGWFVESMPDLNQRNRHVAKYLIQNSIWWIEYSGLDGIRQDTHPYADFDMMARWCKEVTEEYPDFNIVGETWLNNNVAIAFWQKDSKLAAPRNSNLRSVMDFPLHGVMNSAFDEETNPWDKGMARIYEYLGQDIVFENPHELLIFLDNHDTSRFYRTVEQTSNLDRLKQAIVFLLTTRGIPQIYYGTEILMAANKGEGDGYLRRNFPGGWAGDSTNAFSASGRTSQQNEAYDYIQKILKWRKGNKAISNGTLKHFAPMNGVYVYERKYEDKSVVVILSGSDSEKTIELAAYKEILPKNEAKDVISGNIINLSETSLTISPRSAFILEF</sequence>
<dbReference type="Pfam" id="PF10438">
    <property type="entry name" value="Cyc-maltodext_C"/>
    <property type="match status" value="1"/>
</dbReference>
<dbReference type="InterPro" id="IPR014756">
    <property type="entry name" value="Ig_E-set"/>
</dbReference>
<dbReference type="SUPFAM" id="SSF51445">
    <property type="entry name" value="(Trans)glycosidases"/>
    <property type="match status" value="1"/>
</dbReference>
<dbReference type="SUPFAM" id="SSF81296">
    <property type="entry name" value="E set domains"/>
    <property type="match status" value="1"/>
</dbReference>
<dbReference type="CDD" id="cd11340">
    <property type="entry name" value="AmyAc_bac_CMD_like_3"/>
    <property type="match status" value="1"/>
</dbReference>
<dbReference type="GO" id="GO:0005975">
    <property type="term" value="P:carbohydrate metabolic process"/>
    <property type="evidence" value="ECO:0007669"/>
    <property type="project" value="InterPro"/>
</dbReference>
<dbReference type="InterPro" id="IPR015171">
    <property type="entry name" value="Cyc-maltodext_N"/>
</dbReference>
<evidence type="ECO:0000313" key="6">
    <source>
        <dbReference type="Proteomes" id="UP000555103"/>
    </source>
</evidence>
<evidence type="ECO:0000256" key="1">
    <source>
        <dbReference type="ARBA" id="ARBA00022801"/>
    </source>
</evidence>
<dbReference type="Proteomes" id="UP000555103">
    <property type="component" value="Unassembled WGS sequence"/>
</dbReference>
<dbReference type="AlphaFoldDB" id="A0A840CJN2"/>
<dbReference type="Pfam" id="PF09087">
    <property type="entry name" value="Cyc-maltodext_N"/>
    <property type="match status" value="1"/>
</dbReference>
<feature type="signal peptide" evidence="3">
    <location>
        <begin position="1"/>
        <end position="20"/>
    </location>
</feature>
<feature type="chain" id="PRO_5032421667" evidence="3">
    <location>
        <begin position="21"/>
        <end position="615"/>
    </location>
</feature>
<dbReference type="EMBL" id="JACIEP010000006">
    <property type="protein sequence ID" value="MBB4036257.1"/>
    <property type="molecule type" value="Genomic_DNA"/>
</dbReference>
<dbReference type="Gene3D" id="2.60.40.1180">
    <property type="entry name" value="Golgi alpha-mannosidase II"/>
    <property type="match status" value="1"/>
</dbReference>
<dbReference type="InterPro" id="IPR013783">
    <property type="entry name" value="Ig-like_fold"/>
</dbReference>
<dbReference type="Pfam" id="PF00128">
    <property type="entry name" value="Alpha-amylase"/>
    <property type="match status" value="1"/>
</dbReference>
<dbReference type="InterPro" id="IPR006047">
    <property type="entry name" value="GH13_cat_dom"/>
</dbReference>
<dbReference type="PANTHER" id="PTHR10357:SF210">
    <property type="entry name" value="MALTODEXTRIN GLUCOSIDASE"/>
    <property type="match status" value="1"/>
</dbReference>
<dbReference type="Gene3D" id="2.60.40.10">
    <property type="entry name" value="Immunoglobulins"/>
    <property type="match status" value="1"/>
</dbReference>
<keyword evidence="3" id="KW-0732">Signal</keyword>
<feature type="domain" description="Glycosyl hydrolase family 13 catalytic" evidence="4">
    <location>
        <begin position="127"/>
        <end position="528"/>
    </location>
</feature>
<proteinExistence type="predicted"/>
<organism evidence="5 6">
    <name type="scientific">Dysgonomonas hofstadii</name>
    <dbReference type="NCBI Taxonomy" id="637886"/>
    <lineage>
        <taxon>Bacteria</taxon>
        <taxon>Pseudomonadati</taxon>
        <taxon>Bacteroidota</taxon>
        <taxon>Bacteroidia</taxon>
        <taxon>Bacteroidales</taxon>
        <taxon>Dysgonomonadaceae</taxon>
        <taxon>Dysgonomonas</taxon>
    </lineage>
</organism>
<dbReference type="SUPFAM" id="SSF51011">
    <property type="entry name" value="Glycosyl hydrolase domain"/>
    <property type="match status" value="1"/>
</dbReference>
<evidence type="ECO:0000256" key="3">
    <source>
        <dbReference type="SAM" id="SignalP"/>
    </source>
</evidence>
<evidence type="ECO:0000313" key="5">
    <source>
        <dbReference type="EMBL" id="MBB4036257.1"/>
    </source>
</evidence>
<evidence type="ECO:0000256" key="2">
    <source>
        <dbReference type="ARBA" id="ARBA00023295"/>
    </source>
</evidence>
<keyword evidence="2 5" id="KW-0326">Glycosidase</keyword>
<dbReference type="InterPro" id="IPR019492">
    <property type="entry name" value="Cyclo-malto-dextrinase_C"/>
</dbReference>
<dbReference type="InterPro" id="IPR013780">
    <property type="entry name" value="Glyco_hydro_b"/>
</dbReference>
<reference evidence="5 6" key="1">
    <citation type="submission" date="2020-08" db="EMBL/GenBank/DDBJ databases">
        <title>Genomic Encyclopedia of Type Strains, Phase IV (KMG-IV): sequencing the most valuable type-strain genomes for metagenomic binning, comparative biology and taxonomic classification.</title>
        <authorList>
            <person name="Goeker M."/>
        </authorList>
    </citation>
    <scope>NUCLEOTIDE SEQUENCE [LARGE SCALE GENOMIC DNA]</scope>
    <source>
        <strain evidence="5 6">DSM 104969</strain>
    </source>
</reference>
<comment type="caution">
    <text evidence="5">The sequence shown here is derived from an EMBL/GenBank/DDBJ whole genome shotgun (WGS) entry which is preliminary data.</text>
</comment>
<name>A0A840CJN2_9BACT</name>
<keyword evidence="1" id="KW-0378">Hydrolase</keyword>
<dbReference type="SMART" id="SM00642">
    <property type="entry name" value="Aamy"/>
    <property type="match status" value="1"/>
</dbReference>
<dbReference type="PANTHER" id="PTHR10357">
    <property type="entry name" value="ALPHA-AMYLASE FAMILY MEMBER"/>
    <property type="match status" value="1"/>
</dbReference>
<keyword evidence="6" id="KW-1185">Reference proteome</keyword>
<protein>
    <submittedName>
        <fullName evidence="5">Glycosidase</fullName>
    </submittedName>
</protein>
<dbReference type="Gene3D" id="3.20.20.80">
    <property type="entry name" value="Glycosidases"/>
    <property type="match status" value="1"/>
</dbReference>
<gene>
    <name evidence="5" type="ORF">GGR21_002158</name>
</gene>